<dbReference type="Gene3D" id="3.30.530.20">
    <property type="match status" value="1"/>
</dbReference>
<reference evidence="2 3" key="1">
    <citation type="journal article" date="2015" name="Genome Announc.">
        <title>Complete Genome Sequencing of Protease-Producing Novel Arthrobacter sp. Strain IHBB 11108 Using PacBio Single-Molecule Real-Time Sequencing Technology.</title>
        <authorList>
            <person name="Kiran S."/>
            <person name="Swarnkar M.K."/>
            <person name="Pal M."/>
            <person name="Thakur R."/>
            <person name="Tewari R."/>
            <person name="Singh A.K."/>
            <person name="Gulati A."/>
        </authorList>
    </citation>
    <scope>NUCLEOTIDE SEQUENCE [LARGE SCALE GENOMIC DNA]</scope>
    <source>
        <strain evidence="2 3">IHBB 11108</strain>
    </source>
</reference>
<organism evidence="2 3">
    <name type="scientific">Psychromicrobium lacuslunae</name>
    <dbReference type="NCBI Taxonomy" id="1618207"/>
    <lineage>
        <taxon>Bacteria</taxon>
        <taxon>Bacillati</taxon>
        <taxon>Actinomycetota</taxon>
        <taxon>Actinomycetes</taxon>
        <taxon>Micrococcales</taxon>
        <taxon>Micrococcaceae</taxon>
        <taxon>Psychromicrobium</taxon>
    </lineage>
</organism>
<evidence type="ECO:0000313" key="3">
    <source>
        <dbReference type="Proteomes" id="UP000061839"/>
    </source>
</evidence>
<dbReference type="PATRIC" id="fig|1618207.4.peg.458"/>
<accession>A0A0D4BWF8</accession>
<dbReference type="AlphaFoldDB" id="A0A0D4BWF8"/>
<dbReference type="RefSeq" id="WP_045073401.1">
    <property type="nucleotide sequence ID" value="NZ_CP011005.1"/>
</dbReference>
<feature type="region of interest" description="Disordered" evidence="1">
    <location>
        <begin position="1"/>
        <end position="25"/>
    </location>
</feature>
<dbReference type="STRING" id="1618207.UM93_02245"/>
<keyword evidence="3" id="KW-1185">Reference proteome</keyword>
<dbReference type="Proteomes" id="UP000061839">
    <property type="component" value="Chromosome"/>
</dbReference>
<dbReference type="EMBL" id="CP011005">
    <property type="protein sequence ID" value="AJT40643.1"/>
    <property type="molecule type" value="Genomic_DNA"/>
</dbReference>
<dbReference type="KEGG" id="ari:UM93_02245"/>
<evidence type="ECO:0000256" key="1">
    <source>
        <dbReference type="SAM" id="MobiDB-lite"/>
    </source>
</evidence>
<dbReference type="HOGENOM" id="CLU_112319_0_0_11"/>
<gene>
    <name evidence="2" type="ORF">UM93_02245</name>
</gene>
<evidence type="ECO:0008006" key="4">
    <source>
        <dbReference type="Google" id="ProtNLM"/>
    </source>
</evidence>
<name>A0A0D4BWF8_9MICC</name>
<dbReference type="InterPro" id="IPR023393">
    <property type="entry name" value="START-like_dom_sf"/>
</dbReference>
<proteinExistence type="predicted"/>
<dbReference type="SUPFAM" id="SSF55961">
    <property type="entry name" value="Bet v1-like"/>
    <property type="match status" value="1"/>
</dbReference>
<dbReference type="OrthoDB" id="268331at2"/>
<sequence>MDELFSDRAPQQSSSPPNLGAREAEVRVPADQEQAFEGFTELIHLWWPLAEYSAFGAESHLGFEGQSLVEEALDGRQYLWATVRDWQPAAALRLEFYLGDDPATPTRLSVSFEAAEKGTLVRLIHDGWATGARGAAQYQKYSEWPLILGRYARFMGGVG</sequence>
<evidence type="ECO:0000313" key="2">
    <source>
        <dbReference type="EMBL" id="AJT40643.1"/>
    </source>
</evidence>
<protein>
    <recommendedName>
        <fullName evidence="4">ATPase</fullName>
    </recommendedName>
</protein>